<feature type="domain" description="DUF1206" evidence="2">
    <location>
        <begin position="188"/>
        <end position="256"/>
    </location>
</feature>
<keyword evidence="4" id="KW-1185">Reference proteome</keyword>
<evidence type="ECO:0000313" key="4">
    <source>
        <dbReference type="Proteomes" id="UP000664480"/>
    </source>
</evidence>
<feature type="transmembrane region" description="Helical" evidence="1">
    <location>
        <begin position="190"/>
        <end position="210"/>
    </location>
</feature>
<sequence>MDFDKKTIARFGIGTKGFVYTLIGVLTFMAAIGSGGSKSGSDDALQFLKNNIGGTILLGVTTVGLVAYVFWRFYQAIMDPEGKGNDLKGIGNRIGYFSSAVFYSLLVFSAIEMLMGWGGGSGGGRESMIAKALSKPYGQVIVAVIAGIFLGKAIYQMIRAFTNSYQKKVKAQDLGPKAQKVVLTFGKIGYTARGIVIGVIAFLTFKAAFSSSSDEAGGTKDAFNFLQDEFGTLILSIVAIGFTMYGIFLMVKARYRDMTMV</sequence>
<dbReference type="RefSeq" id="WP_206584907.1">
    <property type="nucleotide sequence ID" value="NZ_JAFKCU010000001.1"/>
</dbReference>
<dbReference type="EMBL" id="JAFKCU010000001">
    <property type="protein sequence ID" value="MBN7814251.1"/>
    <property type="molecule type" value="Genomic_DNA"/>
</dbReference>
<evidence type="ECO:0000313" key="3">
    <source>
        <dbReference type="EMBL" id="MBN7814251.1"/>
    </source>
</evidence>
<feature type="transmembrane region" description="Helical" evidence="1">
    <location>
        <begin position="52"/>
        <end position="74"/>
    </location>
</feature>
<dbReference type="Pfam" id="PF06724">
    <property type="entry name" value="DUF1206"/>
    <property type="match status" value="3"/>
</dbReference>
<gene>
    <name evidence="3" type="ORF">J0A69_02370</name>
</gene>
<protein>
    <submittedName>
        <fullName evidence="3">DUF1206 domain-containing protein</fullName>
    </submittedName>
</protein>
<evidence type="ECO:0000256" key="1">
    <source>
        <dbReference type="SAM" id="Phobius"/>
    </source>
</evidence>
<feature type="transmembrane region" description="Helical" evidence="1">
    <location>
        <begin position="12"/>
        <end position="32"/>
    </location>
</feature>
<evidence type="ECO:0000259" key="2">
    <source>
        <dbReference type="Pfam" id="PF06724"/>
    </source>
</evidence>
<feature type="domain" description="DUF1206" evidence="2">
    <location>
        <begin position="11"/>
        <end position="78"/>
    </location>
</feature>
<feature type="transmembrane region" description="Helical" evidence="1">
    <location>
        <begin position="94"/>
        <end position="117"/>
    </location>
</feature>
<feature type="transmembrane region" description="Helical" evidence="1">
    <location>
        <begin position="230"/>
        <end position="251"/>
    </location>
</feature>
<reference evidence="3 4" key="1">
    <citation type="submission" date="2021-03" db="EMBL/GenBank/DDBJ databases">
        <title>novel species isolated from a fishpond in China.</title>
        <authorList>
            <person name="Lu H."/>
            <person name="Cai Z."/>
        </authorList>
    </citation>
    <scope>NUCLEOTIDE SEQUENCE [LARGE SCALE GENOMIC DNA]</scope>
    <source>
        <strain evidence="3 4">YJ13C</strain>
    </source>
</reference>
<proteinExistence type="predicted"/>
<dbReference type="Proteomes" id="UP000664480">
    <property type="component" value="Unassembled WGS sequence"/>
</dbReference>
<comment type="caution">
    <text evidence="3">The sequence shown here is derived from an EMBL/GenBank/DDBJ whole genome shotgun (WGS) entry which is preliminary data.</text>
</comment>
<accession>A0ABS3CAW1</accession>
<feature type="domain" description="DUF1206" evidence="2">
    <location>
        <begin position="94"/>
        <end position="162"/>
    </location>
</feature>
<dbReference type="InterPro" id="IPR009597">
    <property type="entry name" value="DUF1206"/>
</dbReference>
<keyword evidence="1" id="KW-0812">Transmembrane</keyword>
<organism evidence="3 4">
    <name type="scientific">Algoriphagus pacificus</name>
    <dbReference type="NCBI Taxonomy" id="2811234"/>
    <lineage>
        <taxon>Bacteria</taxon>
        <taxon>Pseudomonadati</taxon>
        <taxon>Bacteroidota</taxon>
        <taxon>Cytophagia</taxon>
        <taxon>Cytophagales</taxon>
        <taxon>Cyclobacteriaceae</taxon>
        <taxon>Algoriphagus</taxon>
    </lineage>
</organism>
<name>A0ABS3CAW1_9BACT</name>
<keyword evidence="1" id="KW-1133">Transmembrane helix</keyword>
<feature type="transmembrane region" description="Helical" evidence="1">
    <location>
        <begin position="137"/>
        <end position="158"/>
    </location>
</feature>
<keyword evidence="1" id="KW-0472">Membrane</keyword>